<dbReference type="OrthoDB" id="9876299at2759"/>
<dbReference type="Gene3D" id="3.40.50.720">
    <property type="entry name" value="NAD(P)-binding Rossmann-like Domain"/>
    <property type="match status" value="1"/>
</dbReference>
<keyword evidence="3" id="KW-0560">Oxidoreductase</keyword>
<dbReference type="PANTHER" id="PTHR43544">
    <property type="entry name" value="SHORT-CHAIN DEHYDROGENASE/REDUCTASE"/>
    <property type="match status" value="1"/>
</dbReference>
<dbReference type="OMA" id="RLFQATW"/>
<protein>
    <recommendedName>
        <fullName evidence="6">Ketoreductase (KR) domain-containing protein</fullName>
    </recommendedName>
</protein>
<evidence type="ECO:0000256" key="1">
    <source>
        <dbReference type="ARBA" id="ARBA00006484"/>
    </source>
</evidence>
<organism evidence="4 5">
    <name type="scientific">Hypholoma sublateritium (strain FD-334 SS-4)</name>
    <dbReference type="NCBI Taxonomy" id="945553"/>
    <lineage>
        <taxon>Eukaryota</taxon>
        <taxon>Fungi</taxon>
        <taxon>Dikarya</taxon>
        <taxon>Basidiomycota</taxon>
        <taxon>Agaricomycotina</taxon>
        <taxon>Agaricomycetes</taxon>
        <taxon>Agaricomycetidae</taxon>
        <taxon>Agaricales</taxon>
        <taxon>Agaricineae</taxon>
        <taxon>Strophariaceae</taxon>
        <taxon>Hypholoma</taxon>
    </lineage>
</organism>
<evidence type="ECO:0000313" key="5">
    <source>
        <dbReference type="Proteomes" id="UP000054270"/>
    </source>
</evidence>
<sequence>MSQATVYLITGSNRGIGLGLVARILEKHDRAFVYAGARDPDNASALISLQIRYPDRLSIVKCVSADGEGNTALAREIEKRHGYLDTVIANAGVCDPTGDVSNIRIAQLEEHFHINVTGTIILFQAVYGLLKKSVSPRFVPISTRAASFDGRSIKFQSGGVAYGATKAALNWATRKIHFENDWLVAFPVSPGPVNTDMLRDTVAADTSGLMKKMVDGLPNLPTVETVSVSLISLIDGSTREKDGGQFIHVDGTRVSW</sequence>
<evidence type="ECO:0000313" key="4">
    <source>
        <dbReference type="EMBL" id="KJA22316.1"/>
    </source>
</evidence>
<dbReference type="PANTHER" id="PTHR43544:SF7">
    <property type="entry name" value="NADB-LER2"/>
    <property type="match status" value="1"/>
</dbReference>
<dbReference type="GO" id="GO:0005737">
    <property type="term" value="C:cytoplasm"/>
    <property type="evidence" value="ECO:0007669"/>
    <property type="project" value="TreeGrafter"/>
</dbReference>
<gene>
    <name evidence="4" type="ORF">HYPSUDRAFT_41181</name>
</gene>
<name>A0A0D2P0S7_HYPSF</name>
<dbReference type="InterPro" id="IPR002347">
    <property type="entry name" value="SDR_fam"/>
</dbReference>
<keyword evidence="5" id="KW-1185">Reference proteome</keyword>
<dbReference type="InterPro" id="IPR051468">
    <property type="entry name" value="Fungal_SecMetab_SDRs"/>
</dbReference>
<dbReference type="Proteomes" id="UP000054270">
    <property type="component" value="Unassembled WGS sequence"/>
</dbReference>
<evidence type="ECO:0000256" key="3">
    <source>
        <dbReference type="ARBA" id="ARBA00023002"/>
    </source>
</evidence>
<evidence type="ECO:0008006" key="6">
    <source>
        <dbReference type="Google" id="ProtNLM"/>
    </source>
</evidence>
<accession>A0A0D2P0S7</accession>
<reference evidence="5" key="1">
    <citation type="submission" date="2014-04" db="EMBL/GenBank/DDBJ databases">
        <title>Evolutionary Origins and Diversification of the Mycorrhizal Mutualists.</title>
        <authorList>
            <consortium name="DOE Joint Genome Institute"/>
            <consortium name="Mycorrhizal Genomics Consortium"/>
            <person name="Kohler A."/>
            <person name="Kuo A."/>
            <person name="Nagy L.G."/>
            <person name="Floudas D."/>
            <person name="Copeland A."/>
            <person name="Barry K.W."/>
            <person name="Cichocki N."/>
            <person name="Veneault-Fourrey C."/>
            <person name="LaButti K."/>
            <person name="Lindquist E.A."/>
            <person name="Lipzen A."/>
            <person name="Lundell T."/>
            <person name="Morin E."/>
            <person name="Murat C."/>
            <person name="Riley R."/>
            <person name="Ohm R."/>
            <person name="Sun H."/>
            <person name="Tunlid A."/>
            <person name="Henrissat B."/>
            <person name="Grigoriev I.V."/>
            <person name="Hibbett D.S."/>
            <person name="Martin F."/>
        </authorList>
    </citation>
    <scope>NUCLEOTIDE SEQUENCE [LARGE SCALE GENOMIC DNA]</scope>
    <source>
        <strain evidence="5">FD-334 SS-4</strain>
    </source>
</reference>
<evidence type="ECO:0000256" key="2">
    <source>
        <dbReference type="ARBA" id="ARBA00022857"/>
    </source>
</evidence>
<dbReference type="AlphaFoldDB" id="A0A0D2P0S7"/>
<dbReference type="GO" id="GO:0016491">
    <property type="term" value="F:oxidoreductase activity"/>
    <property type="evidence" value="ECO:0007669"/>
    <property type="project" value="UniProtKB-KW"/>
</dbReference>
<dbReference type="EMBL" id="KN817551">
    <property type="protein sequence ID" value="KJA22316.1"/>
    <property type="molecule type" value="Genomic_DNA"/>
</dbReference>
<dbReference type="Pfam" id="PF00106">
    <property type="entry name" value="adh_short"/>
    <property type="match status" value="1"/>
</dbReference>
<proteinExistence type="inferred from homology"/>
<dbReference type="InterPro" id="IPR036291">
    <property type="entry name" value="NAD(P)-bd_dom_sf"/>
</dbReference>
<comment type="similarity">
    <text evidence="1">Belongs to the short-chain dehydrogenases/reductases (SDR) family.</text>
</comment>
<keyword evidence="2" id="KW-0521">NADP</keyword>
<dbReference type="PRINTS" id="PR00081">
    <property type="entry name" value="GDHRDH"/>
</dbReference>
<dbReference type="SUPFAM" id="SSF51735">
    <property type="entry name" value="NAD(P)-binding Rossmann-fold domains"/>
    <property type="match status" value="1"/>
</dbReference>